<evidence type="ECO:0000256" key="1">
    <source>
        <dbReference type="PIRSR" id="PIRSR600101-1"/>
    </source>
</evidence>
<dbReference type="InterPro" id="IPR043138">
    <property type="entry name" value="GGT_lsub"/>
</dbReference>
<dbReference type="OrthoDB" id="1081007at2759"/>
<sequence>MSSLRRRQTHPERRARGILAKDSEKDGGYLTYLTSRPLLIIGLCLVFVIIYTIALTVGMVLAIRNNNNSHVDTSGEMTGGQGAVVCDHETCSEIGRDIFKKGGSAVDAAIATLLCAGLMSPHSMGIGGGNFMVIYDAETKKTLTINARETAPSGLSLELNTQTGPRQKALSIGVPGEVMGYWEAHRRYGRLPWKDLFRPAIDLAENGHYLAYTPRLCFEHLLRENVDLSQDKEFCKVYCDDTGKIAPEGALIKRPRLAQTLKGIADNGPAYIHEGPVADVIAREIQSKGGVITKKDLAEYAPVVDEGISIDLGDVKLLTMGAPSGGPILGLILNILQGLKLSAESLSSTEQYTKTLHIVIEAVKLAFGERWQLGDPAFVPKMKEVVDKMTSEAFADELRSKLDQHETHESSYYTNTSFQAYDHGTAHVSVLAPDGSAVAVTSSIDYFYGSTIMSESTGIIWNNEMTDFSKDNPRNQVQPGKRPLSSMVPSIFVDKSGLVRLVIGGAGGMSITPVVAEVSAHVLFLGDTLGKAMRRKRFYHQLEKNVLVYEKGFPQDILQSLSTEFGHEVAQYPGYMAVLQAIERHPVTGEITGFPDERKIYF</sequence>
<dbReference type="InterPro" id="IPR029055">
    <property type="entry name" value="Ntn_hydrolases_N"/>
</dbReference>
<evidence type="ECO:0000313" key="4">
    <source>
        <dbReference type="EMBL" id="OWF50703.1"/>
    </source>
</evidence>
<feature type="binding site" evidence="2">
    <location>
        <begin position="485"/>
        <end position="486"/>
    </location>
    <ligand>
        <name>L-glutamate</name>
        <dbReference type="ChEBI" id="CHEBI:29985"/>
    </ligand>
</feature>
<keyword evidence="3" id="KW-1133">Transmembrane helix</keyword>
<dbReference type="FunFam" id="1.10.246.130:FF:000001">
    <property type="entry name" value="Gamma-glutamyltransferase 5 isoform 1"/>
    <property type="match status" value="1"/>
</dbReference>
<dbReference type="EMBL" id="NEDP02002500">
    <property type="protein sequence ID" value="OWF50703.1"/>
    <property type="molecule type" value="Genomic_DNA"/>
</dbReference>
<feature type="transmembrane region" description="Helical" evidence="3">
    <location>
        <begin position="38"/>
        <end position="63"/>
    </location>
</feature>
<evidence type="ECO:0000256" key="3">
    <source>
        <dbReference type="SAM" id="Phobius"/>
    </source>
</evidence>
<keyword evidence="5" id="KW-1185">Reference proteome</keyword>
<organism evidence="4 5">
    <name type="scientific">Mizuhopecten yessoensis</name>
    <name type="common">Japanese scallop</name>
    <name type="synonym">Patinopecten yessoensis</name>
    <dbReference type="NCBI Taxonomy" id="6573"/>
    <lineage>
        <taxon>Eukaryota</taxon>
        <taxon>Metazoa</taxon>
        <taxon>Spiralia</taxon>
        <taxon>Lophotrochozoa</taxon>
        <taxon>Mollusca</taxon>
        <taxon>Bivalvia</taxon>
        <taxon>Autobranchia</taxon>
        <taxon>Pteriomorphia</taxon>
        <taxon>Pectinida</taxon>
        <taxon>Pectinoidea</taxon>
        <taxon>Pectinidae</taxon>
        <taxon>Mizuhopecten</taxon>
    </lineage>
</organism>
<dbReference type="Gene3D" id="1.10.246.130">
    <property type="match status" value="1"/>
</dbReference>
<comment type="caution">
    <text evidence="4">The sequence shown here is derived from an EMBL/GenBank/DDBJ whole genome shotgun (WGS) entry which is preliminary data.</text>
</comment>
<dbReference type="STRING" id="6573.A0A210QPN9"/>
<name>A0A210QPN9_MIZYE</name>
<keyword evidence="3" id="KW-0812">Transmembrane</keyword>
<dbReference type="Proteomes" id="UP000242188">
    <property type="component" value="Unassembled WGS sequence"/>
</dbReference>
<feature type="active site" description="Nucleophile" evidence="1">
    <location>
        <position position="425"/>
    </location>
</feature>
<proteinExistence type="predicted"/>
<dbReference type="GO" id="GO:0036374">
    <property type="term" value="F:glutathione hydrolase activity"/>
    <property type="evidence" value="ECO:0007669"/>
    <property type="project" value="InterPro"/>
</dbReference>
<evidence type="ECO:0000256" key="2">
    <source>
        <dbReference type="PIRSR" id="PIRSR600101-2"/>
    </source>
</evidence>
<dbReference type="GO" id="GO:0005886">
    <property type="term" value="C:plasma membrane"/>
    <property type="evidence" value="ECO:0007669"/>
    <property type="project" value="TreeGrafter"/>
</dbReference>
<dbReference type="AlphaFoldDB" id="A0A210QPN9"/>
<evidence type="ECO:0000313" key="5">
    <source>
        <dbReference type="Proteomes" id="UP000242188"/>
    </source>
</evidence>
<keyword evidence="3" id="KW-0472">Membrane</keyword>
<reference evidence="4 5" key="1">
    <citation type="journal article" date="2017" name="Nat. Ecol. Evol.">
        <title>Scallop genome provides insights into evolution of bilaterian karyotype and development.</title>
        <authorList>
            <person name="Wang S."/>
            <person name="Zhang J."/>
            <person name="Jiao W."/>
            <person name="Li J."/>
            <person name="Xun X."/>
            <person name="Sun Y."/>
            <person name="Guo X."/>
            <person name="Huan P."/>
            <person name="Dong B."/>
            <person name="Zhang L."/>
            <person name="Hu X."/>
            <person name="Sun X."/>
            <person name="Wang J."/>
            <person name="Zhao C."/>
            <person name="Wang Y."/>
            <person name="Wang D."/>
            <person name="Huang X."/>
            <person name="Wang R."/>
            <person name="Lv J."/>
            <person name="Li Y."/>
            <person name="Zhang Z."/>
            <person name="Liu B."/>
            <person name="Lu W."/>
            <person name="Hui Y."/>
            <person name="Liang J."/>
            <person name="Zhou Z."/>
            <person name="Hou R."/>
            <person name="Li X."/>
            <person name="Liu Y."/>
            <person name="Li H."/>
            <person name="Ning X."/>
            <person name="Lin Y."/>
            <person name="Zhao L."/>
            <person name="Xing Q."/>
            <person name="Dou J."/>
            <person name="Li Y."/>
            <person name="Mao J."/>
            <person name="Guo H."/>
            <person name="Dou H."/>
            <person name="Li T."/>
            <person name="Mu C."/>
            <person name="Jiang W."/>
            <person name="Fu Q."/>
            <person name="Fu X."/>
            <person name="Miao Y."/>
            <person name="Liu J."/>
            <person name="Yu Q."/>
            <person name="Li R."/>
            <person name="Liao H."/>
            <person name="Li X."/>
            <person name="Kong Y."/>
            <person name="Jiang Z."/>
            <person name="Chourrout D."/>
            <person name="Li R."/>
            <person name="Bao Z."/>
        </authorList>
    </citation>
    <scope>NUCLEOTIDE SEQUENCE [LARGE SCALE GENOMIC DNA]</scope>
    <source>
        <strain evidence="4 5">PY_sf001</strain>
    </source>
</reference>
<dbReference type="PRINTS" id="PR01210">
    <property type="entry name" value="GGTRANSPTASE"/>
</dbReference>
<accession>A0A210QPN9</accession>
<dbReference type="InterPro" id="IPR000101">
    <property type="entry name" value="GGT_peptidase"/>
</dbReference>
<feature type="binding site" evidence="2">
    <location>
        <position position="508"/>
    </location>
    <ligand>
        <name>L-glutamate</name>
        <dbReference type="ChEBI" id="CHEBI:29985"/>
    </ligand>
</feature>
<dbReference type="Pfam" id="PF01019">
    <property type="entry name" value="G_glu_transpept"/>
    <property type="match status" value="1"/>
</dbReference>
<gene>
    <name evidence="4" type="ORF">KP79_PYT18349</name>
</gene>
<feature type="binding site" evidence="2">
    <location>
        <position position="467"/>
    </location>
    <ligand>
        <name>L-glutamate</name>
        <dbReference type="ChEBI" id="CHEBI:29985"/>
    </ligand>
</feature>
<dbReference type="PANTHER" id="PTHR11686:SF9">
    <property type="entry name" value="RE13973P"/>
    <property type="match status" value="1"/>
</dbReference>
<dbReference type="InterPro" id="IPR043137">
    <property type="entry name" value="GGT_ssub_C"/>
</dbReference>
<protein>
    <submittedName>
        <fullName evidence="4">Gamma-glutamyltranspeptidase 1</fullName>
    </submittedName>
</protein>
<dbReference type="Gene3D" id="3.60.20.40">
    <property type="match status" value="1"/>
</dbReference>
<dbReference type="SUPFAM" id="SSF56235">
    <property type="entry name" value="N-terminal nucleophile aminohydrolases (Ntn hydrolases)"/>
    <property type="match status" value="1"/>
</dbReference>
<dbReference type="PANTHER" id="PTHR11686">
    <property type="entry name" value="GAMMA GLUTAMYL TRANSPEPTIDASE"/>
    <property type="match status" value="1"/>
</dbReference>
<feature type="binding site" evidence="2">
    <location>
        <position position="148"/>
    </location>
    <ligand>
        <name>L-glutamate</name>
        <dbReference type="ChEBI" id="CHEBI:29985"/>
    </ligand>
</feature>
<dbReference type="GO" id="GO:0006751">
    <property type="term" value="P:glutathione catabolic process"/>
    <property type="evidence" value="ECO:0007669"/>
    <property type="project" value="InterPro"/>
</dbReference>